<evidence type="ECO:0000313" key="2">
    <source>
        <dbReference type="EMBL" id="MCO8271776.1"/>
    </source>
</evidence>
<evidence type="ECO:0000313" key="3">
    <source>
        <dbReference type="Proteomes" id="UP001523369"/>
    </source>
</evidence>
<protein>
    <submittedName>
        <fullName evidence="2">Uncharacterized protein</fullName>
    </submittedName>
</protein>
<keyword evidence="3" id="KW-1185">Reference proteome</keyword>
<accession>A0ABT1DNX7</accession>
<feature type="region of interest" description="Disordered" evidence="1">
    <location>
        <begin position="181"/>
        <end position="204"/>
    </location>
</feature>
<organism evidence="2 3">
    <name type="scientific">Paractinoplanes aksuensis</name>
    <dbReference type="NCBI Taxonomy" id="2939490"/>
    <lineage>
        <taxon>Bacteria</taxon>
        <taxon>Bacillati</taxon>
        <taxon>Actinomycetota</taxon>
        <taxon>Actinomycetes</taxon>
        <taxon>Micromonosporales</taxon>
        <taxon>Micromonosporaceae</taxon>
        <taxon>Paractinoplanes</taxon>
    </lineage>
</organism>
<dbReference type="Proteomes" id="UP001523369">
    <property type="component" value="Unassembled WGS sequence"/>
</dbReference>
<name>A0ABT1DNX7_9ACTN</name>
<sequence>MAESSQAALLTSGSVEWAAAEHEPVAGARAVAGGQAGEVRVEVDGLHRSYVIRLSDGTRFFVPGRPGATLNAEAELARQAGAPDRVLVRHPWRAASTRLEFSTPVRGTEVARKVRKLAPIVLADPTGEPMVTGLSEAGLQPDDTPVVADPELLAALVALDRPLDTVALADCLEIEETWQSPHGSTSRTYQVAPGRPLDQPEGRAPFAPDAPLAITLPSGETLHREVSVDSLGHFFDISRATGCPACGHVYGPCCREVARLFACEACDRPACGTCRDGVEGPDTSCDRCGDKSCGACSRVLAVEPCRICARDVCRTCRDDTLCLTCAALAPGSAGDLPEELGAHGLTVLTATDDGGTVVTLAGAHRREVVLLNGSEIVRWTTAADDPLLSLRIAAARLAGAGDVDVHALPEQPSAPAPPDWLILSRTNDTALHWAVMTGATRAAGTFDPPPAADGATPDETLLGALAAVLPGGPVPIAGGPGPSAPGGPSGARLVACRMRTEDLVAVDARGLVHRTASGPATEETVVAWAAPEASVWWAEADWNPQPEVVSQARLGEWEAVLARVGAHALLGVRRDAADPVWHRITGEPDDLTRALVGAALVAPGVIASVTALTTADDFTGITIAGATRQHRRLWYAGVVAPPADEAVPPARAQAAVAPGEPGAAPEAPTDLPPALIAELTRLVTADPPRTARVAIGLEVEEVWSRPDGIQLQLTYEVKPGETQGHVPDAAGGDPLTEAYLCRSHHLAASVRTCATCLTDTCRACPDGATPCSLCGGPVCGNCRATPDGRCRACASVAKISALSRSRYGASRGDAVWHGEAPNIQVTIRRLHHEWTLERQDHEGTVTFPLTEPALTHVRTLLP</sequence>
<reference evidence="2 3" key="1">
    <citation type="submission" date="2022-06" db="EMBL/GenBank/DDBJ databases">
        <title>New Species of the Genus Actinoplanes, ActinopZanes ferrugineus.</title>
        <authorList>
            <person name="Ding P."/>
        </authorList>
    </citation>
    <scope>NUCLEOTIDE SEQUENCE [LARGE SCALE GENOMIC DNA]</scope>
    <source>
        <strain evidence="2 3">TRM88003</strain>
    </source>
</reference>
<evidence type="ECO:0000256" key="1">
    <source>
        <dbReference type="SAM" id="MobiDB-lite"/>
    </source>
</evidence>
<gene>
    <name evidence="2" type="ORF">M1L60_14355</name>
</gene>
<comment type="caution">
    <text evidence="2">The sequence shown here is derived from an EMBL/GenBank/DDBJ whole genome shotgun (WGS) entry which is preliminary data.</text>
</comment>
<dbReference type="EMBL" id="JAMYJR010000013">
    <property type="protein sequence ID" value="MCO8271776.1"/>
    <property type="molecule type" value="Genomic_DNA"/>
</dbReference>
<proteinExistence type="predicted"/>
<dbReference type="RefSeq" id="WP_253237896.1">
    <property type="nucleotide sequence ID" value="NZ_JAMYJR010000013.1"/>
</dbReference>